<sequence length="255" mass="27974">MRRSVPFHRSASNADSLGRMRDSGKTAHRPSPPVAHLSGGECRATDSTNRDAILAGVPIRTASGSVRHGPRLDAWLRRRYLDDRAPVRQLAADLAVTPTTIYRWLHAAGITLRRSTPTLSATWLDEQLTAGLSINEIAKLAKVSRSSVWDQLSAHGLLDVADEPGASQAETLYREGAPMAAIGERLQVGRRRVRGWLNARHVPIQRPGGRAATDHPTGRHTASDQPLYGPPLDQHRRRPVAPDDQHDARPPWLSS</sequence>
<dbReference type="AlphaFoldDB" id="A0A917WRW8"/>
<reference evidence="2" key="1">
    <citation type="journal article" date="2014" name="Int. J. Syst. Evol. Microbiol.">
        <title>Complete genome sequence of Corynebacterium casei LMG S-19264T (=DSM 44701T), isolated from a smear-ripened cheese.</title>
        <authorList>
            <consortium name="US DOE Joint Genome Institute (JGI-PGF)"/>
            <person name="Walter F."/>
            <person name="Albersmeier A."/>
            <person name="Kalinowski J."/>
            <person name="Ruckert C."/>
        </authorList>
    </citation>
    <scope>NUCLEOTIDE SEQUENCE</scope>
    <source>
        <strain evidence="2">JCM 19831</strain>
    </source>
</reference>
<evidence type="ECO:0000313" key="3">
    <source>
        <dbReference type="Proteomes" id="UP000642070"/>
    </source>
</evidence>
<gene>
    <name evidence="2" type="ORF">GCM10007977_026320</name>
</gene>
<feature type="region of interest" description="Disordered" evidence="1">
    <location>
        <begin position="202"/>
        <end position="255"/>
    </location>
</feature>
<accession>A0A917WRW8</accession>
<evidence type="ECO:0000256" key="1">
    <source>
        <dbReference type="SAM" id="MobiDB-lite"/>
    </source>
</evidence>
<feature type="compositionally biased region" description="Basic and acidic residues" evidence="1">
    <location>
        <begin position="240"/>
        <end position="249"/>
    </location>
</feature>
<keyword evidence="3" id="KW-1185">Reference proteome</keyword>
<protein>
    <submittedName>
        <fullName evidence="2">Uncharacterized protein</fullName>
    </submittedName>
</protein>
<dbReference type="EMBL" id="BMPI01000010">
    <property type="protein sequence ID" value="GGM23903.1"/>
    <property type="molecule type" value="Genomic_DNA"/>
</dbReference>
<evidence type="ECO:0000313" key="2">
    <source>
        <dbReference type="EMBL" id="GGM23903.1"/>
    </source>
</evidence>
<reference evidence="2" key="2">
    <citation type="submission" date="2020-09" db="EMBL/GenBank/DDBJ databases">
        <authorList>
            <person name="Sun Q."/>
            <person name="Ohkuma M."/>
        </authorList>
    </citation>
    <scope>NUCLEOTIDE SEQUENCE</scope>
    <source>
        <strain evidence="2">JCM 19831</strain>
    </source>
</reference>
<dbReference type="Proteomes" id="UP000642070">
    <property type="component" value="Unassembled WGS sequence"/>
</dbReference>
<proteinExistence type="predicted"/>
<comment type="caution">
    <text evidence="2">The sequence shown here is derived from an EMBL/GenBank/DDBJ whole genome shotgun (WGS) entry which is preliminary data.</text>
</comment>
<name>A0A917WRW8_9ACTN</name>
<organism evidence="2 3">
    <name type="scientific">Dactylosporangium sucinum</name>
    <dbReference type="NCBI Taxonomy" id="1424081"/>
    <lineage>
        <taxon>Bacteria</taxon>
        <taxon>Bacillati</taxon>
        <taxon>Actinomycetota</taxon>
        <taxon>Actinomycetes</taxon>
        <taxon>Micromonosporales</taxon>
        <taxon>Micromonosporaceae</taxon>
        <taxon>Dactylosporangium</taxon>
    </lineage>
</organism>
<feature type="region of interest" description="Disordered" evidence="1">
    <location>
        <begin position="1"/>
        <end position="42"/>
    </location>
</feature>